<comment type="caution">
    <text evidence="2">The sequence shown here is derived from an EMBL/GenBank/DDBJ whole genome shotgun (WGS) entry which is preliminary data.</text>
</comment>
<dbReference type="Proteomes" id="UP000033651">
    <property type="component" value="Unassembled WGS sequence"/>
</dbReference>
<dbReference type="RefSeq" id="WP_045830690.1">
    <property type="nucleotide sequence ID" value="NZ_JZRB01000041.1"/>
</dbReference>
<name>A0A0F3KD74_9GAMM</name>
<accession>A0A0F3KD74</accession>
<proteinExistence type="predicted"/>
<sequence>MAFTRVLGLAITVLCTGCAAMPLTSKPKVYEGVYFYNFENAKFQPTGSDEWWCINQGMRRAELDDGWGTSHVVIEGIAGPKGHYGGLGGCDRVFALNRLIKVSDMRVTRP</sequence>
<feature type="signal peptide" evidence="1">
    <location>
        <begin position="1"/>
        <end position="19"/>
    </location>
</feature>
<keyword evidence="1" id="KW-0732">Signal</keyword>
<protein>
    <submittedName>
        <fullName evidence="2">Uncharacterized protein</fullName>
    </submittedName>
</protein>
<keyword evidence="3" id="KW-1185">Reference proteome</keyword>
<evidence type="ECO:0000313" key="3">
    <source>
        <dbReference type="Proteomes" id="UP000033651"/>
    </source>
</evidence>
<dbReference type="AlphaFoldDB" id="A0A0F3KD74"/>
<dbReference type="EMBL" id="JZRB01000041">
    <property type="protein sequence ID" value="KJV29086.1"/>
    <property type="molecule type" value="Genomic_DNA"/>
</dbReference>
<reference evidence="2 3" key="1">
    <citation type="submission" date="2015-03" db="EMBL/GenBank/DDBJ databases">
        <title>Draft genome sequence of Luteibacter yeojuensis strain SU11.</title>
        <authorList>
            <person name="Sulaiman J."/>
            <person name="Priya K."/>
            <person name="Chan K.-G."/>
        </authorList>
    </citation>
    <scope>NUCLEOTIDE SEQUENCE [LARGE SCALE GENOMIC DNA]</scope>
    <source>
        <strain evidence="2 3">SU11</strain>
    </source>
</reference>
<gene>
    <name evidence="2" type="ORF">VI08_16360</name>
</gene>
<organism evidence="2 3">
    <name type="scientific">Luteibacter yeojuensis</name>
    <dbReference type="NCBI Taxonomy" id="345309"/>
    <lineage>
        <taxon>Bacteria</taxon>
        <taxon>Pseudomonadati</taxon>
        <taxon>Pseudomonadota</taxon>
        <taxon>Gammaproteobacteria</taxon>
        <taxon>Lysobacterales</taxon>
        <taxon>Rhodanobacteraceae</taxon>
        <taxon>Luteibacter</taxon>
    </lineage>
</organism>
<evidence type="ECO:0000256" key="1">
    <source>
        <dbReference type="SAM" id="SignalP"/>
    </source>
</evidence>
<evidence type="ECO:0000313" key="2">
    <source>
        <dbReference type="EMBL" id="KJV29086.1"/>
    </source>
</evidence>
<feature type="chain" id="PRO_5002462964" evidence="1">
    <location>
        <begin position="20"/>
        <end position="110"/>
    </location>
</feature>
<dbReference type="OrthoDB" id="5956754at2"/>
<dbReference type="PATRIC" id="fig|345309.4.peg.3052"/>